<dbReference type="EMBL" id="JAINUF010000022">
    <property type="protein sequence ID" value="KAJ8334032.1"/>
    <property type="molecule type" value="Genomic_DNA"/>
</dbReference>
<dbReference type="GO" id="GO:0006357">
    <property type="term" value="P:regulation of transcription by RNA polymerase II"/>
    <property type="evidence" value="ECO:0007669"/>
    <property type="project" value="TreeGrafter"/>
</dbReference>
<dbReference type="PANTHER" id="PTHR46169:SF29">
    <property type="entry name" value="DNA REPLICATION-RELATED ELEMENT FACTOR, ISOFORM A"/>
    <property type="match status" value="1"/>
</dbReference>
<dbReference type="InterPro" id="IPR012337">
    <property type="entry name" value="RNaseH-like_sf"/>
</dbReference>
<evidence type="ECO:0000313" key="3">
    <source>
        <dbReference type="Proteomes" id="UP001152622"/>
    </source>
</evidence>
<dbReference type="Pfam" id="PF05699">
    <property type="entry name" value="Dimer_Tnp_hAT"/>
    <property type="match status" value="1"/>
</dbReference>
<accession>A0A9Q1E883</accession>
<organism evidence="2 3">
    <name type="scientific">Synaphobranchus kaupii</name>
    <name type="common">Kaup's arrowtooth eel</name>
    <dbReference type="NCBI Taxonomy" id="118154"/>
    <lineage>
        <taxon>Eukaryota</taxon>
        <taxon>Metazoa</taxon>
        <taxon>Chordata</taxon>
        <taxon>Craniata</taxon>
        <taxon>Vertebrata</taxon>
        <taxon>Euteleostomi</taxon>
        <taxon>Actinopterygii</taxon>
        <taxon>Neopterygii</taxon>
        <taxon>Teleostei</taxon>
        <taxon>Anguilliformes</taxon>
        <taxon>Synaphobranchidae</taxon>
        <taxon>Synaphobranchus</taxon>
    </lineage>
</organism>
<dbReference type="Proteomes" id="UP001152622">
    <property type="component" value="Chromosome 22"/>
</dbReference>
<dbReference type="InterPro" id="IPR008906">
    <property type="entry name" value="HATC_C_dom"/>
</dbReference>
<dbReference type="AlphaFoldDB" id="A0A9Q1E883"/>
<name>A0A9Q1E883_SYNKA</name>
<dbReference type="InterPro" id="IPR052717">
    <property type="entry name" value="Vacuolar_transposase_reg"/>
</dbReference>
<dbReference type="OrthoDB" id="10050977at2759"/>
<dbReference type="GO" id="GO:0005634">
    <property type="term" value="C:nucleus"/>
    <property type="evidence" value="ECO:0007669"/>
    <property type="project" value="TreeGrafter"/>
</dbReference>
<protein>
    <recommendedName>
        <fullName evidence="1">HAT C-terminal dimerisation domain-containing protein</fullName>
    </recommendedName>
</protein>
<dbReference type="SUPFAM" id="SSF53098">
    <property type="entry name" value="Ribonuclease H-like"/>
    <property type="match status" value="1"/>
</dbReference>
<feature type="domain" description="HAT C-terminal dimerisation" evidence="1">
    <location>
        <begin position="143"/>
        <end position="191"/>
    </location>
</feature>
<dbReference type="GO" id="GO:0046983">
    <property type="term" value="F:protein dimerization activity"/>
    <property type="evidence" value="ECO:0007669"/>
    <property type="project" value="InterPro"/>
</dbReference>
<keyword evidence="3" id="KW-1185">Reference proteome</keyword>
<evidence type="ECO:0000259" key="1">
    <source>
        <dbReference type="Pfam" id="PF05699"/>
    </source>
</evidence>
<proteinExistence type="predicted"/>
<reference evidence="2" key="1">
    <citation type="journal article" date="2023" name="Science">
        <title>Genome structures resolve the early diversification of teleost fishes.</title>
        <authorList>
            <person name="Parey E."/>
            <person name="Louis A."/>
            <person name="Montfort J."/>
            <person name="Bouchez O."/>
            <person name="Roques C."/>
            <person name="Iampietro C."/>
            <person name="Lluch J."/>
            <person name="Castinel A."/>
            <person name="Donnadieu C."/>
            <person name="Desvignes T."/>
            <person name="Floi Bucao C."/>
            <person name="Jouanno E."/>
            <person name="Wen M."/>
            <person name="Mejri S."/>
            <person name="Dirks R."/>
            <person name="Jansen H."/>
            <person name="Henkel C."/>
            <person name="Chen W.J."/>
            <person name="Zahm M."/>
            <person name="Cabau C."/>
            <person name="Klopp C."/>
            <person name="Thompson A.W."/>
            <person name="Robinson-Rechavi M."/>
            <person name="Braasch I."/>
            <person name="Lecointre G."/>
            <person name="Bobe J."/>
            <person name="Postlethwait J.H."/>
            <person name="Berthelot C."/>
            <person name="Roest Crollius H."/>
            <person name="Guiguen Y."/>
        </authorList>
    </citation>
    <scope>NUCLEOTIDE SEQUENCE</scope>
    <source>
        <strain evidence="2">WJC10195</strain>
    </source>
</reference>
<comment type="caution">
    <text evidence="2">The sequence shown here is derived from an EMBL/GenBank/DDBJ whole genome shotgun (WGS) entry which is preliminary data.</text>
</comment>
<dbReference type="PANTHER" id="PTHR46169">
    <property type="entry name" value="DNA REPLICATION-RELATED ELEMENT FACTOR, ISOFORM A"/>
    <property type="match status" value="1"/>
</dbReference>
<evidence type="ECO:0000313" key="2">
    <source>
        <dbReference type="EMBL" id="KAJ8334032.1"/>
    </source>
</evidence>
<sequence length="192" mass="22272">MMMERFLEQYPAIQATSMCSRLRKSMERDRNPTLSQILPILGKLKDHFEVTDEDSMFISTIKEKIWGDISKRYQDENIRLFLEEATAIDPRFKTKIPQKRPKLSALEELFAEEDRHLNAHRGRSNGKVQKDVDLYRSLPATLTSVDPVTWWWEKRDSLPALSELSHKYLCVQASSTPSERILSTAGDTISQE</sequence>
<gene>
    <name evidence="2" type="ORF">SKAU_G00413510</name>
</gene>